<dbReference type="GeneTree" id="ENSGT00560000078590"/>
<dbReference type="AlphaFoldDB" id="A0A2K6GL47"/>
<evidence type="ECO:0000256" key="1">
    <source>
        <dbReference type="SAM" id="MobiDB-lite"/>
    </source>
</evidence>
<keyword evidence="3" id="KW-1185">Reference proteome</keyword>
<proteinExistence type="predicted"/>
<dbReference type="Proteomes" id="UP000233160">
    <property type="component" value="Unassembled WGS sequence"/>
</dbReference>
<dbReference type="Ensembl" id="ENSPCOT00000037726.1">
    <property type="protein sequence ID" value="ENSPCOP00000026937.1"/>
    <property type="gene ID" value="ENSPCOG00000025890.1"/>
</dbReference>
<accession>A0A2K6GL47</accession>
<feature type="compositionally biased region" description="Low complexity" evidence="1">
    <location>
        <begin position="197"/>
        <end position="210"/>
    </location>
</feature>
<reference evidence="2" key="2">
    <citation type="submission" date="2025-09" db="UniProtKB">
        <authorList>
            <consortium name="Ensembl"/>
        </authorList>
    </citation>
    <scope>IDENTIFICATION</scope>
</reference>
<protein>
    <submittedName>
        <fullName evidence="2">Uncharacterized protein</fullName>
    </submittedName>
</protein>
<feature type="region of interest" description="Disordered" evidence="1">
    <location>
        <begin position="1"/>
        <end position="35"/>
    </location>
</feature>
<sequence length="210" mass="22354">MSQKSCAAEPRAPGSPSLLKEEGPEPLSQQVQATSSLHLSHRAPVALEYLPFFRTRGRLAEEELSLLRLAPLPEDSALSSGFFPYYCSEEESFPSLVLPAWSCGGPQDSPTRREAQADCFCRTTVGDGCSVTGQRQDSIPDAPPSGGHALCASGFVPYYRSPEDGLHASPGPPASPPRSQRPPGARRSHTEREQERAAAGATAEQAPGTP</sequence>
<dbReference type="OMA" id="FVHYYRT"/>
<feature type="region of interest" description="Disordered" evidence="1">
    <location>
        <begin position="161"/>
        <end position="210"/>
    </location>
</feature>
<reference evidence="2" key="1">
    <citation type="submission" date="2025-08" db="UniProtKB">
        <authorList>
            <consortium name="Ensembl"/>
        </authorList>
    </citation>
    <scope>IDENTIFICATION</scope>
</reference>
<feature type="compositionally biased region" description="Pro residues" evidence="1">
    <location>
        <begin position="170"/>
        <end position="180"/>
    </location>
</feature>
<organism evidence="2 3">
    <name type="scientific">Propithecus coquereli</name>
    <name type="common">Coquerel's sifaka</name>
    <name type="synonym">Propithecus verreauxi coquereli</name>
    <dbReference type="NCBI Taxonomy" id="379532"/>
    <lineage>
        <taxon>Eukaryota</taxon>
        <taxon>Metazoa</taxon>
        <taxon>Chordata</taxon>
        <taxon>Craniata</taxon>
        <taxon>Vertebrata</taxon>
        <taxon>Euteleostomi</taxon>
        <taxon>Mammalia</taxon>
        <taxon>Eutheria</taxon>
        <taxon>Euarchontoglires</taxon>
        <taxon>Primates</taxon>
        <taxon>Strepsirrhini</taxon>
        <taxon>Lemuriformes</taxon>
        <taxon>Indriidae</taxon>
        <taxon>Propithecus</taxon>
    </lineage>
</organism>
<name>A0A2K6GL47_PROCO</name>
<evidence type="ECO:0000313" key="3">
    <source>
        <dbReference type="Proteomes" id="UP000233160"/>
    </source>
</evidence>
<evidence type="ECO:0000313" key="2">
    <source>
        <dbReference type="Ensembl" id="ENSPCOP00000026937.1"/>
    </source>
</evidence>